<keyword evidence="3" id="KW-1185">Reference proteome</keyword>
<proteinExistence type="predicted"/>
<sequence length="152" mass="15866">MTWIPTATSLLVATCLAGSLTACQPDEPYTAPSTSTSTTPSVAPSTSTSIALAEQAVLLHIATPTDPAGLDPIEEPLMEALDGTDVGRLDGNAIGAKDAVIYLYGPNADRLWTTIEPTLRAAPVPPGSYAIKRYGDTGAREVRVPIPQAIHR</sequence>
<dbReference type="EMBL" id="BAAANC010000002">
    <property type="protein sequence ID" value="GAA1539759.1"/>
    <property type="molecule type" value="Genomic_DNA"/>
</dbReference>
<protein>
    <recommendedName>
        <fullName evidence="4">Lipoprotein</fullName>
    </recommendedName>
</protein>
<organism evidence="2 3">
    <name type="scientific">Kribbella lupini</name>
    <dbReference type="NCBI Taxonomy" id="291602"/>
    <lineage>
        <taxon>Bacteria</taxon>
        <taxon>Bacillati</taxon>
        <taxon>Actinomycetota</taxon>
        <taxon>Actinomycetes</taxon>
        <taxon>Propionibacteriales</taxon>
        <taxon>Kribbellaceae</taxon>
        <taxon>Kribbella</taxon>
    </lineage>
</organism>
<dbReference type="Proteomes" id="UP001500363">
    <property type="component" value="Unassembled WGS sequence"/>
</dbReference>
<accession>A0ABN2BFM4</accession>
<name>A0ABN2BFM4_9ACTN</name>
<reference evidence="2 3" key="1">
    <citation type="journal article" date="2019" name="Int. J. Syst. Evol. Microbiol.">
        <title>The Global Catalogue of Microorganisms (GCM) 10K type strain sequencing project: providing services to taxonomists for standard genome sequencing and annotation.</title>
        <authorList>
            <consortium name="The Broad Institute Genomics Platform"/>
            <consortium name="The Broad Institute Genome Sequencing Center for Infectious Disease"/>
            <person name="Wu L."/>
            <person name="Ma J."/>
        </authorList>
    </citation>
    <scope>NUCLEOTIDE SEQUENCE [LARGE SCALE GENOMIC DNA]</scope>
    <source>
        <strain evidence="2 3">JCM 14303</strain>
    </source>
</reference>
<feature type="signal peptide" evidence="1">
    <location>
        <begin position="1"/>
        <end position="24"/>
    </location>
</feature>
<dbReference type="RefSeq" id="WP_344177694.1">
    <property type="nucleotide sequence ID" value="NZ_BAAANC010000002.1"/>
</dbReference>
<evidence type="ECO:0008006" key="4">
    <source>
        <dbReference type="Google" id="ProtNLM"/>
    </source>
</evidence>
<evidence type="ECO:0000313" key="2">
    <source>
        <dbReference type="EMBL" id="GAA1539759.1"/>
    </source>
</evidence>
<evidence type="ECO:0000313" key="3">
    <source>
        <dbReference type="Proteomes" id="UP001500363"/>
    </source>
</evidence>
<evidence type="ECO:0000256" key="1">
    <source>
        <dbReference type="SAM" id="SignalP"/>
    </source>
</evidence>
<gene>
    <name evidence="2" type="ORF">GCM10009741_48110</name>
</gene>
<feature type="chain" id="PRO_5047119570" description="Lipoprotein" evidence="1">
    <location>
        <begin position="25"/>
        <end position="152"/>
    </location>
</feature>
<keyword evidence="1" id="KW-0732">Signal</keyword>
<comment type="caution">
    <text evidence="2">The sequence shown here is derived from an EMBL/GenBank/DDBJ whole genome shotgun (WGS) entry which is preliminary data.</text>
</comment>